<dbReference type="InterPro" id="IPR006222">
    <property type="entry name" value="GCVT_N"/>
</dbReference>
<protein>
    <submittedName>
        <fullName evidence="4">Aminomethyl transferase family protein</fullName>
    </submittedName>
</protein>
<proteinExistence type="predicted"/>
<evidence type="ECO:0000259" key="2">
    <source>
        <dbReference type="Pfam" id="PF01571"/>
    </source>
</evidence>
<dbReference type="PANTHER" id="PTHR43757">
    <property type="entry name" value="AMINOMETHYLTRANSFERASE"/>
    <property type="match status" value="1"/>
</dbReference>
<evidence type="ECO:0000259" key="3">
    <source>
        <dbReference type="Pfam" id="PF08669"/>
    </source>
</evidence>
<dbReference type="GO" id="GO:0016740">
    <property type="term" value="F:transferase activity"/>
    <property type="evidence" value="ECO:0007669"/>
    <property type="project" value="UniProtKB-KW"/>
</dbReference>
<dbReference type="InterPro" id="IPR013977">
    <property type="entry name" value="GcvT_C"/>
</dbReference>
<dbReference type="PANTHER" id="PTHR43757:SF2">
    <property type="entry name" value="AMINOMETHYLTRANSFERASE, MITOCHONDRIAL"/>
    <property type="match status" value="1"/>
</dbReference>
<dbReference type="PIRSF" id="PIRSF006487">
    <property type="entry name" value="GcvT"/>
    <property type="match status" value="1"/>
</dbReference>
<dbReference type="SUPFAM" id="SSF101790">
    <property type="entry name" value="Aminomethyltransferase beta-barrel domain"/>
    <property type="match status" value="1"/>
</dbReference>
<dbReference type="Gene3D" id="3.30.1360.120">
    <property type="entry name" value="Probable tRNA modification gtpase trme, domain 1"/>
    <property type="match status" value="1"/>
</dbReference>
<dbReference type="Pfam" id="PF08669">
    <property type="entry name" value="GCV_T_C"/>
    <property type="match status" value="1"/>
</dbReference>
<dbReference type="AlphaFoldDB" id="A0A538SBP1"/>
<evidence type="ECO:0000313" key="5">
    <source>
        <dbReference type="Proteomes" id="UP000316292"/>
    </source>
</evidence>
<dbReference type="Pfam" id="PF01571">
    <property type="entry name" value="GCV_T"/>
    <property type="match status" value="1"/>
</dbReference>
<dbReference type="EMBL" id="VBOR01000066">
    <property type="protein sequence ID" value="TMQ48795.1"/>
    <property type="molecule type" value="Genomic_DNA"/>
</dbReference>
<feature type="domain" description="Aminomethyltransferase C-terminal" evidence="3">
    <location>
        <begin position="319"/>
        <end position="389"/>
    </location>
</feature>
<dbReference type="SUPFAM" id="SSF103025">
    <property type="entry name" value="Folate-binding domain"/>
    <property type="match status" value="1"/>
</dbReference>
<gene>
    <name evidence="4" type="ORF">E6K71_06680</name>
</gene>
<reference evidence="4 5" key="1">
    <citation type="journal article" date="2019" name="Nat. Microbiol.">
        <title>Mediterranean grassland soil C-N compound turnover is dependent on rainfall and depth, and is mediated by genomically divergent microorganisms.</title>
        <authorList>
            <person name="Diamond S."/>
            <person name="Andeer P.F."/>
            <person name="Li Z."/>
            <person name="Crits-Christoph A."/>
            <person name="Burstein D."/>
            <person name="Anantharaman K."/>
            <person name="Lane K.R."/>
            <person name="Thomas B.C."/>
            <person name="Pan C."/>
            <person name="Northen T.R."/>
            <person name="Banfield J.F."/>
        </authorList>
    </citation>
    <scope>NUCLEOTIDE SEQUENCE [LARGE SCALE GENOMIC DNA]</scope>
    <source>
        <strain evidence="4">WS_1</strain>
    </source>
</reference>
<comment type="caution">
    <text evidence="4">The sequence shown here is derived from an EMBL/GenBank/DDBJ whole genome shotgun (WGS) entry which is preliminary data.</text>
</comment>
<dbReference type="InterPro" id="IPR029043">
    <property type="entry name" value="GcvT/YgfZ_C"/>
</dbReference>
<feature type="binding site" evidence="1">
    <location>
        <position position="195"/>
    </location>
    <ligand>
        <name>substrate</name>
    </ligand>
</feature>
<dbReference type="InterPro" id="IPR027266">
    <property type="entry name" value="TrmE/GcvT-like"/>
</dbReference>
<organism evidence="4 5">
    <name type="scientific">Eiseniibacteriota bacterium</name>
    <dbReference type="NCBI Taxonomy" id="2212470"/>
    <lineage>
        <taxon>Bacteria</taxon>
        <taxon>Candidatus Eiseniibacteriota</taxon>
    </lineage>
</organism>
<evidence type="ECO:0000256" key="1">
    <source>
        <dbReference type="PIRSR" id="PIRSR006487-1"/>
    </source>
</evidence>
<accession>A0A538SBP1</accession>
<dbReference type="Proteomes" id="UP000316292">
    <property type="component" value="Unassembled WGS sequence"/>
</dbReference>
<feature type="domain" description="GCVT N-terminal" evidence="2">
    <location>
        <begin position="17"/>
        <end position="271"/>
    </location>
</feature>
<sequence>MLKTSPFHPRTAPLVRAQTWRRWSGYQMASAYDPHPDREYAAIRSSAALIDVSPLYKYRIQGKDAVRLLDRTITRDMTKLKPGQVYYTPWCDAEGKVIDDGTVTNLGGGGYRLTSADSSFRWLHMNAVGLEVEIEDISERVGALSIQGPLSRAILSAATGADLSSLKYFRMIETRVRDTPVAVSRTGYTGDLGYEVWVDAARAVELWDALMEAGKPYGITPTGVWGMDIARIEAGLIMLDVDYFSSHHALIESRKSTPYEINLGWAVSPEKGPFNGHRALAAERKRGPAWGFVGLEVDWDSFERLFRARGLPPQIPNIAWRASAPVYRNGAQVGYATSGCWSPILKKSLALAHLRSPHFAPRTAVRLEVTVEHHRKLANAVVRKLPFYDPERKKA</sequence>
<keyword evidence="4" id="KW-0808">Transferase</keyword>
<name>A0A538SBP1_UNCEI</name>
<evidence type="ECO:0000313" key="4">
    <source>
        <dbReference type="EMBL" id="TMQ48795.1"/>
    </source>
</evidence>
<dbReference type="InterPro" id="IPR028896">
    <property type="entry name" value="GcvT/YgfZ/DmdA"/>
</dbReference>